<dbReference type="EMBL" id="JARKHS020016281">
    <property type="protein sequence ID" value="KAK8773834.1"/>
    <property type="molecule type" value="Genomic_DNA"/>
</dbReference>
<evidence type="ECO:0000313" key="2">
    <source>
        <dbReference type="EMBL" id="KAK8773834.1"/>
    </source>
</evidence>
<feature type="signal peptide" evidence="1">
    <location>
        <begin position="1"/>
        <end position="20"/>
    </location>
</feature>
<feature type="chain" id="PRO_5042849226" description="Secreted protein" evidence="1">
    <location>
        <begin position="21"/>
        <end position="205"/>
    </location>
</feature>
<evidence type="ECO:0000256" key="1">
    <source>
        <dbReference type="SAM" id="SignalP"/>
    </source>
</evidence>
<keyword evidence="3" id="KW-1185">Reference proteome</keyword>
<name>A0AAQ4EGP2_AMBAM</name>
<evidence type="ECO:0008006" key="4">
    <source>
        <dbReference type="Google" id="ProtNLM"/>
    </source>
</evidence>
<reference evidence="2 3" key="1">
    <citation type="journal article" date="2023" name="Arcadia Sci">
        <title>De novo assembly of a long-read Amblyomma americanum tick genome.</title>
        <authorList>
            <person name="Chou S."/>
            <person name="Poskanzer K.E."/>
            <person name="Rollins M."/>
            <person name="Thuy-Boun P.S."/>
        </authorList>
    </citation>
    <scope>NUCLEOTIDE SEQUENCE [LARGE SCALE GENOMIC DNA]</scope>
    <source>
        <strain evidence="2">F_SG_1</strain>
        <tissue evidence="2">Salivary glands</tissue>
    </source>
</reference>
<comment type="caution">
    <text evidence="2">The sequence shown here is derived from an EMBL/GenBank/DDBJ whole genome shotgun (WGS) entry which is preliminary data.</text>
</comment>
<dbReference type="AlphaFoldDB" id="A0AAQ4EGP2"/>
<gene>
    <name evidence="2" type="ORF">V5799_011633</name>
</gene>
<proteinExistence type="predicted"/>
<dbReference type="Proteomes" id="UP001321473">
    <property type="component" value="Unassembled WGS sequence"/>
</dbReference>
<sequence length="205" mass="22327">MTGYHCTLILLGLTVGAAWGFEHTISEGVTPGAPAVTGNGTGQDLSGVEGERGSVLRAVQRWFQNSLEKYRLRFTTTTVSRESTSESSAHTHMPLGFTRDPVCNMSAFLKQARLCWKTAAVYSDKPDGICAHKVDAMYRRCLVRVTKQTSCEEDERAQQRIRGEVDSQRAQCVGASFPRAAASPWGFGAPSLGRFILATLLVLAL</sequence>
<evidence type="ECO:0000313" key="3">
    <source>
        <dbReference type="Proteomes" id="UP001321473"/>
    </source>
</evidence>
<accession>A0AAQ4EGP2</accession>
<organism evidence="2 3">
    <name type="scientific">Amblyomma americanum</name>
    <name type="common">Lone star tick</name>
    <dbReference type="NCBI Taxonomy" id="6943"/>
    <lineage>
        <taxon>Eukaryota</taxon>
        <taxon>Metazoa</taxon>
        <taxon>Ecdysozoa</taxon>
        <taxon>Arthropoda</taxon>
        <taxon>Chelicerata</taxon>
        <taxon>Arachnida</taxon>
        <taxon>Acari</taxon>
        <taxon>Parasitiformes</taxon>
        <taxon>Ixodida</taxon>
        <taxon>Ixodoidea</taxon>
        <taxon>Ixodidae</taxon>
        <taxon>Amblyomminae</taxon>
        <taxon>Amblyomma</taxon>
    </lineage>
</organism>
<protein>
    <recommendedName>
        <fullName evidence="4">Secreted protein</fullName>
    </recommendedName>
</protein>
<keyword evidence="1" id="KW-0732">Signal</keyword>